<proteinExistence type="predicted"/>
<dbReference type="Proteomes" id="UP000600080">
    <property type="component" value="Unassembled WGS sequence"/>
</dbReference>
<dbReference type="EMBL" id="BMND01000075">
    <property type="protein sequence ID" value="GGN65241.1"/>
    <property type="molecule type" value="Genomic_DNA"/>
</dbReference>
<protein>
    <recommendedName>
        <fullName evidence="3">Type A2 lantipeptide</fullName>
    </recommendedName>
</protein>
<reference evidence="2" key="1">
    <citation type="journal article" date="2019" name="Int. J. Syst. Evol. Microbiol.">
        <title>The Global Catalogue of Microorganisms (GCM) 10K type strain sequencing project: providing services to taxonomists for standard genome sequencing and annotation.</title>
        <authorList>
            <consortium name="The Broad Institute Genomics Platform"/>
            <consortium name="The Broad Institute Genome Sequencing Center for Infectious Disease"/>
            <person name="Wu L."/>
            <person name="Ma J."/>
        </authorList>
    </citation>
    <scope>NUCLEOTIDE SEQUENCE [LARGE SCALE GENOMIC DNA]</scope>
    <source>
        <strain evidence="2">CGMCC 4.7323</strain>
    </source>
</reference>
<keyword evidence="2" id="KW-1185">Reference proteome</keyword>
<dbReference type="RefSeq" id="WP_189104751.1">
    <property type="nucleotide sequence ID" value="NZ_BMND01000075.1"/>
</dbReference>
<evidence type="ECO:0000313" key="2">
    <source>
        <dbReference type="Proteomes" id="UP000600080"/>
    </source>
</evidence>
<comment type="caution">
    <text evidence="1">The sequence shown here is derived from an EMBL/GenBank/DDBJ whole genome shotgun (WGS) entry which is preliminary data.</text>
</comment>
<sequence>MNSTPQVQTQEISDSDLDNVSGGLLGGVVGTATSTVDHIAPVSGTVGSVTGLVDGATGVNTSGVVGTATGLVSGL</sequence>
<evidence type="ECO:0000313" key="1">
    <source>
        <dbReference type="EMBL" id="GGN65241.1"/>
    </source>
</evidence>
<name>A0ABQ2K2P4_9ACTN</name>
<evidence type="ECO:0008006" key="3">
    <source>
        <dbReference type="Google" id="ProtNLM"/>
    </source>
</evidence>
<accession>A0ABQ2K2P4</accession>
<organism evidence="1 2">
    <name type="scientific">Streptomyces kronopolitis</name>
    <dbReference type="NCBI Taxonomy" id="1612435"/>
    <lineage>
        <taxon>Bacteria</taxon>
        <taxon>Bacillati</taxon>
        <taxon>Actinomycetota</taxon>
        <taxon>Actinomycetes</taxon>
        <taxon>Kitasatosporales</taxon>
        <taxon>Streptomycetaceae</taxon>
        <taxon>Streptomyces</taxon>
    </lineage>
</organism>
<dbReference type="GeneID" id="301552479"/>
<gene>
    <name evidence="1" type="ORF">GCM10012285_67890</name>
</gene>